<dbReference type="RefSeq" id="WP_228881918.1">
    <property type="nucleotide sequence ID" value="NZ_CABIIK010000040.1"/>
</dbReference>
<feature type="compositionally biased region" description="Polar residues" evidence="1">
    <location>
        <begin position="13"/>
        <end position="26"/>
    </location>
</feature>
<organism evidence="2 3">
    <name type="scientific">Acetobacterium wieringae</name>
    <dbReference type="NCBI Taxonomy" id="52694"/>
    <lineage>
        <taxon>Bacteria</taxon>
        <taxon>Bacillati</taxon>
        <taxon>Bacillota</taxon>
        <taxon>Clostridia</taxon>
        <taxon>Eubacteriales</taxon>
        <taxon>Eubacteriaceae</taxon>
        <taxon>Acetobacterium</taxon>
    </lineage>
</organism>
<evidence type="ECO:0000313" key="2">
    <source>
        <dbReference type="EMBL" id="UYO62964.1"/>
    </source>
</evidence>
<keyword evidence="3" id="KW-1185">Reference proteome</keyword>
<accession>A0ABY6HGE8</accession>
<dbReference type="EMBL" id="CP087994">
    <property type="protein sequence ID" value="UYO62964.1"/>
    <property type="molecule type" value="Genomic_DNA"/>
</dbReference>
<evidence type="ECO:0000313" key="3">
    <source>
        <dbReference type="Proteomes" id="UP001163550"/>
    </source>
</evidence>
<name>A0ABY6HGE8_9FIRM</name>
<feature type="region of interest" description="Disordered" evidence="1">
    <location>
        <begin position="1"/>
        <end position="35"/>
    </location>
</feature>
<evidence type="ECO:0000256" key="1">
    <source>
        <dbReference type="SAM" id="MobiDB-lite"/>
    </source>
</evidence>
<dbReference type="Proteomes" id="UP001163550">
    <property type="component" value="Chromosome"/>
</dbReference>
<proteinExistence type="predicted"/>
<sequence length="106" mass="11702">MEDEIKLRAKENSAANLKQNSDTQKSATREKVGETRKEVAKIAGVTQPSAKSDSLTSENSAVNLAVDFSAVPGIPNLQIPLWYIAKHYPPSKNRHCAKKLKKNSFH</sequence>
<gene>
    <name evidence="2" type="ORF">LNN31_00510</name>
</gene>
<feature type="compositionally biased region" description="Basic and acidic residues" evidence="1">
    <location>
        <begin position="1"/>
        <end position="11"/>
    </location>
</feature>
<reference evidence="2" key="1">
    <citation type="submission" date="2021-11" db="EMBL/GenBank/DDBJ databases">
        <title>Isoprene-degrading acetogen.</title>
        <authorList>
            <person name="Yang Y."/>
            <person name="Jin H."/>
            <person name="Yan J."/>
        </authorList>
    </citation>
    <scope>NUCLEOTIDE SEQUENCE</scope>
    <source>
        <strain evidence="2">Berkeley</strain>
    </source>
</reference>
<protein>
    <submittedName>
        <fullName evidence="2">Uncharacterized protein</fullName>
    </submittedName>
</protein>